<protein>
    <submittedName>
        <fullName evidence="2">Uncharacterized protein</fullName>
    </submittedName>
</protein>
<keyword evidence="1" id="KW-0472">Membrane</keyword>
<comment type="caution">
    <text evidence="2">The sequence shown here is derived from an EMBL/GenBank/DDBJ whole genome shotgun (WGS) entry which is preliminary data.</text>
</comment>
<evidence type="ECO:0000313" key="3">
    <source>
        <dbReference type="Proteomes" id="UP000664940"/>
    </source>
</evidence>
<dbReference type="Proteomes" id="UP000664940">
    <property type="component" value="Unassembled WGS sequence"/>
</dbReference>
<keyword evidence="1" id="KW-1133">Transmembrane helix</keyword>
<keyword evidence="1" id="KW-0812">Transmembrane</keyword>
<organism evidence="2 3">
    <name type="scientific">Phyllostomus discolor</name>
    <name type="common">pale spear-nosed bat</name>
    <dbReference type="NCBI Taxonomy" id="89673"/>
    <lineage>
        <taxon>Eukaryota</taxon>
        <taxon>Metazoa</taxon>
        <taxon>Chordata</taxon>
        <taxon>Craniata</taxon>
        <taxon>Vertebrata</taxon>
        <taxon>Euteleostomi</taxon>
        <taxon>Mammalia</taxon>
        <taxon>Eutheria</taxon>
        <taxon>Laurasiatheria</taxon>
        <taxon>Chiroptera</taxon>
        <taxon>Yangochiroptera</taxon>
        <taxon>Phyllostomidae</taxon>
        <taxon>Phyllostominae</taxon>
        <taxon>Phyllostomus</taxon>
    </lineage>
</organism>
<name>A0A834ASE1_9CHIR</name>
<gene>
    <name evidence="2" type="ORF">HJG60_010633</name>
</gene>
<dbReference type="AlphaFoldDB" id="A0A834ASE1"/>
<dbReference type="EMBL" id="JABVXQ010000004">
    <property type="protein sequence ID" value="KAF6114680.1"/>
    <property type="molecule type" value="Genomic_DNA"/>
</dbReference>
<accession>A0A834ASE1</accession>
<proteinExistence type="predicted"/>
<evidence type="ECO:0000256" key="1">
    <source>
        <dbReference type="SAM" id="Phobius"/>
    </source>
</evidence>
<feature type="transmembrane region" description="Helical" evidence="1">
    <location>
        <begin position="67"/>
        <end position="93"/>
    </location>
</feature>
<sequence>MWPATVPAAGAVRTKRVNMCPRAGTWRSPMSSLCLVRSGSASCCRSRQSEPSRPHSLLGTDPGPRPLICYVAAFKVPGLRTLYILFFFLRFYLFFREGREGDRETSMCGCWGSWPATQACTLAGNRICDTLVRSPSSIH</sequence>
<evidence type="ECO:0000313" key="2">
    <source>
        <dbReference type="EMBL" id="KAF6114680.1"/>
    </source>
</evidence>
<reference evidence="2 3" key="1">
    <citation type="journal article" date="2020" name="Nature">
        <title>Six reference-quality genomes reveal evolution of bat adaptations.</title>
        <authorList>
            <person name="Jebb D."/>
            <person name="Huang Z."/>
            <person name="Pippel M."/>
            <person name="Hughes G.M."/>
            <person name="Lavrichenko K."/>
            <person name="Devanna P."/>
            <person name="Winkler S."/>
            <person name="Jermiin L.S."/>
            <person name="Skirmuntt E.C."/>
            <person name="Katzourakis A."/>
            <person name="Burkitt-Gray L."/>
            <person name="Ray D.A."/>
            <person name="Sullivan K.A.M."/>
            <person name="Roscito J.G."/>
            <person name="Kirilenko B.M."/>
            <person name="Davalos L.M."/>
            <person name="Corthals A.P."/>
            <person name="Power M.L."/>
            <person name="Jones G."/>
            <person name="Ransome R.D."/>
            <person name="Dechmann D.K.N."/>
            <person name="Locatelli A.G."/>
            <person name="Puechmaille S.J."/>
            <person name="Fedrigo O."/>
            <person name="Jarvis E.D."/>
            <person name="Hiller M."/>
            <person name="Vernes S.C."/>
            <person name="Myers E.W."/>
            <person name="Teeling E.C."/>
        </authorList>
    </citation>
    <scope>NUCLEOTIDE SEQUENCE [LARGE SCALE GENOMIC DNA]</scope>
    <source>
        <strain evidence="2">Bat1K_MPI-CBG_1</strain>
    </source>
</reference>